<evidence type="ECO:0000313" key="11">
    <source>
        <dbReference type="Proteomes" id="UP001060336"/>
    </source>
</evidence>
<dbReference type="EMBL" id="CP102480">
    <property type="protein sequence ID" value="UUX48262.1"/>
    <property type="molecule type" value="Genomic_DNA"/>
</dbReference>
<dbReference type="PANTHER" id="PTHR30574:SF1">
    <property type="entry name" value="SULPHUR TRANSPORT DOMAIN-CONTAINING PROTEIN"/>
    <property type="match status" value="1"/>
</dbReference>
<evidence type="ECO:0000256" key="1">
    <source>
        <dbReference type="ARBA" id="ARBA00004429"/>
    </source>
</evidence>
<evidence type="ECO:0000256" key="2">
    <source>
        <dbReference type="ARBA" id="ARBA00022448"/>
    </source>
</evidence>
<evidence type="ECO:0000313" key="10">
    <source>
        <dbReference type="EMBL" id="UUX48262.1"/>
    </source>
</evidence>
<feature type="transmembrane region" description="Helical" evidence="9">
    <location>
        <begin position="41"/>
        <end position="63"/>
    </location>
</feature>
<dbReference type="KEGG" id="naci:NUH88_12640"/>
<feature type="transmembrane region" description="Helical" evidence="9">
    <location>
        <begin position="113"/>
        <end position="137"/>
    </location>
</feature>
<feature type="transmembrane region" description="Helical" evidence="9">
    <location>
        <begin position="182"/>
        <end position="205"/>
    </location>
</feature>
<evidence type="ECO:0000256" key="4">
    <source>
        <dbReference type="ARBA" id="ARBA00022519"/>
    </source>
</evidence>
<keyword evidence="5 9" id="KW-0812">Transmembrane</keyword>
<keyword evidence="7 9" id="KW-0472">Membrane</keyword>
<dbReference type="RefSeq" id="WP_257766770.1">
    <property type="nucleotide sequence ID" value="NZ_CP102480.1"/>
</dbReference>
<gene>
    <name evidence="10" type="ORF">NUH88_12640</name>
</gene>
<comment type="similarity">
    <text evidence="8">Belongs to the TsuA/YedE (TC 9.B.102) family.</text>
</comment>
<keyword evidence="2" id="KW-0813">Transport</keyword>
<evidence type="ECO:0000256" key="7">
    <source>
        <dbReference type="ARBA" id="ARBA00023136"/>
    </source>
</evidence>
<evidence type="ECO:0000256" key="3">
    <source>
        <dbReference type="ARBA" id="ARBA00022475"/>
    </source>
</evidence>
<keyword evidence="6 9" id="KW-1133">Transmembrane helix</keyword>
<proteinExistence type="inferred from homology"/>
<keyword evidence="11" id="KW-1185">Reference proteome</keyword>
<evidence type="ECO:0000256" key="8">
    <source>
        <dbReference type="ARBA" id="ARBA00035655"/>
    </source>
</evidence>
<evidence type="ECO:0000256" key="5">
    <source>
        <dbReference type="ARBA" id="ARBA00022692"/>
    </source>
</evidence>
<dbReference type="AlphaFoldDB" id="A0A9J7AM82"/>
<evidence type="ECO:0000256" key="6">
    <source>
        <dbReference type="ARBA" id="ARBA00022989"/>
    </source>
</evidence>
<feature type="transmembrane region" description="Helical" evidence="9">
    <location>
        <begin position="225"/>
        <end position="245"/>
    </location>
</feature>
<protein>
    <submittedName>
        <fullName evidence="10">YeeE/YedE family protein</fullName>
    </submittedName>
</protein>
<feature type="transmembrane region" description="Helical" evidence="9">
    <location>
        <begin position="144"/>
        <end position="162"/>
    </location>
</feature>
<feature type="transmembrane region" description="Helical" evidence="9">
    <location>
        <begin position="75"/>
        <end position="93"/>
    </location>
</feature>
<organism evidence="10 11">
    <name type="scientific">Nisaea acidiphila</name>
    <dbReference type="NCBI Taxonomy" id="1862145"/>
    <lineage>
        <taxon>Bacteria</taxon>
        <taxon>Pseudomonadati</taxon>
        <taxon>Pseudomonadota</taxon>
        <taxon>Alphaproteobacteria</taxon>
        <taxon>Rhodospirillales</taxon>
        <taxon>Thalassobaculaceae</taxon>
        <taxon>Nisaea</taxon>
    </lineage>
</organism>
<feature type="transmembrane region" description="Helical" evidence="9">
    <location>
        <begin position="355"/>
        <end position="380"/>
    </location>
</feature>
<comment type="subcellular location">
    <subcellularLocation>
        <location evidence="1">Cell inner membrane</location>
        <topology evidence="1">Multi-pass membrane protein</topology>
    </subcellularLocation>
</comment>
<dbReference type="Proteomes" id="UP001060336">
    <property type="component" value="Chromosome"/>
</dbReference>
<evidence type="ECO:0000256" key="9">
    <source>
        <dbReference type="SAM" id="Phobius"/>
    </source>
</evidence>
<dbReference type="PANTHER" id="PTHR30574">
    <property type="entry name" value="INNER MEMBRANE PROTEIN YEDE"/>
    <property type="match status" value="1"/>
</dbReference>
<feature type="transmembrane region" description="Helical" evidence="9">
    <location>
        <begin position="330"/>
        <end position="349"/>
    </location>
</feature>
<sequence>MSIAVPTYPLPQKPLAFTLGAIFAAIAASHLLDGDLRRLALFAIGGGLGVALYHAAFGFTAAYRNLIQQRDLSGIVAQAVMLTVAMVLFATVLSDGEAFGFKAGGAVAPLNVALVTGAFIFGLGMQIAGGCASGTLFTAGGGNARMVVVLIFFCAGSFWGSLDLPFWRGLPSLGAVSLGRAFGYPLAVLMQVGALCAILGLLWLWGARMKKPLWDRSRPFGARAFLQGPWPLLLGAIALAVLNYATLLAKGFPWGVTWGFTLWGAKAAEMLGWDPNGSAFWAVNWRQGALHAGVLEESTSLMNIGIILGAGIAASLAGKVAPVLRMGWRPFAAAVIGGLMLGYGARLAYGCNIGAFFSGIASTSLHGWVWIAVAIVGNVIGVRLRPFFRLG</sequence>
<dbReference type="Pfam" id="PF04143">
    <property type="entry name" value="Sulf_transp"/>
    <property type="match status" value="1"/>
</dbReference>
<keyword evidence="3" id="KW-1003">Cell membrane</keyword>
<name>A0A9J7AM82_9PROT</name>
<keyword evidence="4" id="KW-0997">Cell inner membrane</keyword>
<accession>A0A9J7AM82</accession>
<dbReference type="InterPro" id="IPR007272">
    <property type="entry name" value="Sulf_transp_TsuA/YedE"/>
</dbReference>
<reference evidence="10" key="1">
    <citation type="submission" date="2022-08" db="EMBL/GenBank/DDBJ databases">
        <title>Nisaea acidiphila sp. nov., isolated from a marine algal debris and emended description of the genus Nisaea Urios et al. 2008.</title>
        <authorList>
            <person name="Kwon K."/>
        </authorList>
    </citation>
    <scope>NUCLEOTIDE SEQUENCE</scope>
    <source>
        <strain evidence="10">MEBiC11861</strain>
    </source>
</reference>
<feature type="transmembrane region" description="Helical" evidence="9">
    <location>
        <begin position="300"/>
        <end position="318"/>
    </location>
</feature>
<dbReference type="GO" id="GO:0005886">
    <property type="term" value="C:plasma membrane"/>
    <property type="evidence" value="ECO:0007669"/>
    <property type="project" value="UniProtKB-SubCell"/>
</dbReference>